<name>A0A377J5F3_9HELI</name>
<gene>
    <name evidence="2" type="ORF">NCTC12410_01325</name>
</gene>
<organism evidence="2 3">
    <name type="scientific">Helicobacter canis</name>
    <dbReference type="NCBI Taxonomy" id="29419"/>
    <lineage>
        <taxon>Bacteria</taxon>
        <taxon>Pseudomonadati</taxon>
        <taxon>Campylobacterota</taxon>
        <taxon>Epsilonproteobacteria</taxon>
        <taxon>Campylobacterales</taxon>
        <taxon>Helicobacteraceae</taxon>
        <taxon>Helicobacter</taxon>
    </lineage>
</organism>
<dbReference type="RefSeq" id="WP_115011727.1">
    <property type="nucleotide sequence ID" value="NZ_UGHV01000001.1"/>
</dbReference>
<evidence type="ECO:0000313" key="3">
    <source>
        <dbReference type="Proteomes" id="UP000254841"/>
    </source>
</evidence>
<reference evidence="2 3" key="1">
    <citation type="submission" date="2018-06" db="EMBL/GenBank/DDBJ databases">
        <authorList>
            <consortium name="Pathogen Informatics"/>
            <person name="Doyle S."/>
        </authorList>
    </citation>
    <scope>NUCLEOTIDE SEQUENCE [LARGE SCALE GENOMIC DNA]</scope>
    <source>
        <strain evidence="2 3">NCTC12410</strain>
    </source>
</reference>
<evidence type="ECO:0000256" key="1">
    <source>
        <dbReference type="SAM" id="Coils"/>
    </source>
</evidence>
<protein>
    <submittedName>
        <fullName evidence="2">Uncharacterized protein</fullName>
    </submittedName>
</protein>
<dbReference type="Proteomes" id="UP000254841">
    <property type="component" value="Unassembled WGS sequence"/>
</dbReference>
<sequence>MLQDIEQKLAEIEKYKNTWGDNITLLHSRIREERALIEARRENAPQDAKNALDSMEKNCKDLKKHIKTLQDKIKEAEEEINKLRNLEPNECLKILGEKEIGLIGSIFKGKDK</sequence>
<feature type="coiled-coil region" evidence="1">
    <location>
        <begin position="52"/>
        <end position="86"/>
    </location>
</feature>
<dbReference type="SUPFAM" id="SSF46579">
    <property type="entry name" value="Prefoldin"/>
    <property type="match status" value="1"/>
</dbReference>
<proteinExistence type="predicted"/>
<evidence type="ECO:0000313" key="2">
    <source>
        <dbReference type="EMBL" id="STO97494.1"/>
    </source>
</evidence>
<accession>A0A377J5F3</accession>
<dbReference type="AlphaFoldDB" id="A0A377J5F3"/>
<keyword evidence="1" id="KW-0175">Coiled coil</keyword>
<dbReference type="EMBL" id="UGHV01000001">
    <property type="protein sequence ID" value="STO97494.1"/>
    <property type="molecule type" value="Genomic_DNA"/>
</dbReference>